<evidence type="ECO:0000313" key="9">
    <source>
        <dbReference type="Proteomes" id="UP000181997"/>
    </source>
</evidence>
<feature type="transmembrane region" description="Helical" evidence="6">
    <location>
        <begin position="252"/>
        <end position="277"/>
    </location>
</feature>
<feature type="transmembrane region" description="Helical" evidence="6">
    <location>
        <begin position="148"/>
        <end position="168"/>
    </location>
</feature>
<dbReference type="InterPro" id="IPR020846">
    <property type="entry name" value="MFS_dom"/>
</dbReference>
<reference evidence="9" key="1">
    <citation type="submission" date="2016-08" db="EMBL/GenBank/DDBJ databases">
        <authorList>
            <person name="Varghese N."/>
            <person name="Submissions Spin"/>
        </authorList>
    </citation>
    <scope>NUCLEOTIDE SEQUENCE [LARGE SCALE GENOMIC DNA]</scope>
    <source>
        <strain evidence="9">SGD-1123</strain>
    </source>
</reference>
<protein>
    <submittedName>
        <fullName evidence="8">Sugar phosphate permease</fullName>
    </submittedName>
</protein>
<evidence type="ECO:0000256" key="6">
    <source>
        <dbReference type="SAM" id="Phobius"/>
    </source>
</evidence>
<dbReference type="PANTHER" id="PTHR23527">
    <property type="entry name" value="BLL3282 PROTEIN"/>
    <property type="match status" value="1"/>
</dbReference>
<dbReference type="GO" id="GO:0022857">
    <property type="term" value="F:transmembrane transporter activity"/>
    <property type="evidence" value="ECO:0007669"/>
    <property type="project" value="InterPro"/>
</dbReference>
<feature type="transmembrane region" description="Helical" evidence="6">
    <location>
        <begin position="55"/>
        <end position="77"/>
    </location>
</feature>
<dbReference type="PROSITE" id="PS50850">
    <property type="entry name" value="MFS"/>
    <property type="match status" value="1"/>
</dbReference>
<feature type="transmembrane region" description="Helical" evidence="6">
    <location>
        <begin position="349"/>
        <end position="372"/>
    </location>
</feature>
<feature type="transmembrane region" description="Helical" evidence="6">
    <location>
        <begin position="384"/>
        <end position="405"/>
    </location>
</feature>
<evidence type="ECO:0000256" key="5">
    <source>
        <dbReference type="ARBA" id="ARBA00023136"/>
    </source>
</evidence>
<dbReference type="InterPro" id="IPR052952">
    <property type="entry name" value="MFS-Transporter"/>
</dbReference>
<feature type="transmembrane region" description="Helical" evidence="6">
    <location>
        <begin position="223"/>
        <end position="246"/>
    </location>
</feature>
<dbReference type="CDD" id="cd17475">
    <property type="entry name" value="MFS_MT3072_like"/>
    <property type="match status" value="1"/>
</dbReference>
<keyword evidence="3 6" id="KW-0812">Transmembrane</keyword>
<sequence length="413" mass="44506">MNTAQQQMERAVYREPWRMLACLLLAQLLVAFIGRSVGPLGVLIGEDLELTKSQIGMLPAALFLGQGLASIPVGFVVDQTGSKKLLLVISLVVGGSFILMTFSHQFGFVLLLVAIGGLGYGAMHPVTNRGIIHWFQRTQRGFAMGIKQTGITTGSALAGLVLLPLASVYGWRHVVAIACMLLIIGGVVAFTLYHDSVKETNNGEKDRASFLYSMKHMLANKPLMIVSISAMGLSGSQLCLVTYIVIYCYEYLHISLFLSGVLLVISEICGSIGRIVWGLISDRLFKGKRVIVLMIISGIAGAASLTLAFLPSNTAFLVMIPITMVFGFAISGFNALWMNVASEVVDVRFSGLSSGFSITLGSMGVITLPPLFGFVVDSFGSFTAGWLMIVGVMILVFLLLLMLILELKKKSAY</sequence>
<evidence type="ECO:0000256" key="4">
    <source>
        <dbReference type="ARBA" id="ARBA00022989"/>
    </source>
</evidence>
<keyword evidence="9" id="KW-1185">Reference proteome</keyword>
<organism evidence="8 9">
    <name type="scientific">[Bacillus] enclensis</name>
    <dbReference type="NCBI Taxonomy" id="1402860"/>
    <lineage>
        <taxon>Bacteria</taxon>
        <taxon>Bacillati</taxon>
        <taxon>Bacillota</taxon>
        <taxon>Bacilli</taxon>
        <taxon>Bacillales</taxon>
        <taxon>Bacillaceae</taxon>
        <taxon>Rossellomorea</taxon>
    </lineage>
</organism>
<evidence type="ECO:0000313" key="8">
    <source>
        <dbReference type="EMBL" id="SCB76698.1"/>
    </source>
</evidence>
<name>A0A0V8HPR7_9BACI</name>
<feature type="domain" description="Major facilitator superfamily (MFS) profile" evidence="7">
    <location>
        <begin position="19"/>
        <end position="408"/>
    </location>
</feature>
<dbReference type="Pfam" id="PF07690">
    <property type="entry name" value="MFS_1"/>
    <property type="match status" value="1"/>
</dbReference>
<gene>
    <name evidence="8" type="ORF">GA0061094_0366</name>
</gene>
<keyword evidence="2" id="KW-0813">Transport</keyword>
<evidence type="ECO:0000256" key="1">
    <source>
        <dbReference type="ARBA" id="ARBA00004651"/>
    </source>
</evidence>
<feature type="transmembrane region" description="Helical" evidence="6">
    <location>
        <begin position="174"/>
        <end position="193"/>
    </location>
</feature>
<dbReference type="AlphaFoldDB" id="A0A0V8HPR7"/>
<feature type="transmembrane region" description="Helical" evidence="6">
    <location>
        <begin position="289"/>
        <end position="310"/>
    </location>
</feature>
<keyword evidence="5 6" id="KW-0472">Membrane</keyword>
<dbReference type="InterPro" id="IPR011701">
    <property type="entry name" value="MFS"/>
</dbReference>
<dbReference type="Proteomes" id="UP000181997">
    <property type="component" value="Unassembled WGS sequence"/>
</dbReference>
<feature type="transmembrane region" description="Helical" evidence="6">
    <location>
        <begin position="316"/>
        <end position="337"/>
    </location>
</feature>
<dbReference type="PANTHER" id="PTHR23527:SF1">
    <property type="entry name" value="BLL3282 PROTEIN"/>
    <property type="match status" value="1"/>
</dbReference>
<dbReference type="OrthoDB" id="9794076at2"/>
<dbReference type="GO" id="GO:0005886">
    <property type="term" value="C:plasma membrane"/>
    <property type="evidence" value="ECO:0007669"/>
    <property type="project" value="UniProtKB-SubCell"/>
</dbReference>
<dbReference type="RefSeq" id="WP_058297268.1">
    <property type="nucleotide sequence ID" value="NZ_FMAU01000001.1"/>
</dbReference>
<comment type="subcellular location">
    <subcellularLocation>
        <location evidence="1">Cell membrane</location>
        <topology evidence="1">Multi-pass membrane protein</topology>
    </subcellularLocation>
</comment>
<evidence type="ECO:0000256" key="2">
    <source>
        <dbReference type="ARBA" id="ARBA00022448"/>
    </source>
</evidence>
<proteinExistence type="predicted"/>
<evidence type="ECO:0000256" key="3">
    <source>
        <dbReference type="ARBA" id="ARBA00022692"/>
    </source>
</evidence>
<dbReference type="Gene3D" id="1.20.1250.20">
    <property type="entry name" value="MFS general substrate transporter like domains"/>
    <property type="match status" value="2"/>
</dbReference>
<evidence type="ECO:0000259" key="7">
    <source>
        <dbReference type="PROSITE" id="PS50850"/>
    </source>
</evidence>
<dbReference type="EMBL" id="FMAU01000001">
    <property type="protein sequence ID" value="SCB76698.1"/>
    <property type="molecule type" value="Genomic_DNA"/>
</dbReference>
<dbReference type="SUPFAM" id="SSF103473">
    <property type="entry name" value="MFS general substrate transporter"/>
    <property type="match status" value="1"/>
</dbReference>
<keyword evidence="4 6" id="KW-1133">Transmembrane helix</keyword>
<feature type="transmembrane region" description="Helical" evidence="6">
    <location>
        <begin position="108"/>
        <end position="127"/>
    </location>
</feature>
<accession>A0A0V8HPR7</accession>
<feature type="transmembrane region" description="Helical" evidence="6">
    <location>
        <begin position="84"/>
        <end position="102"/>
    </location>
</feature>
<dbReference type="InterPro" id="IPR036259">
    <property type="entry name" value="MFS_trans_sf"/>
</dbReference>